<accession>J4GHS8</accession>
<dbReference type="InterPro" id="IPR058268">
    <property type="entry name" value="DUF7962"/>
</dbReference>
<reference evidence="2 3" key="1">
    <citation type="journal article" date="2012" name="Appl. Environ. Microbiol.">
        <title>Short-read sequencing for genomic analysis of the brown rot fungus Fibroporia radiculosa.</title>
        <authorList>
            <person name="Tang J.D."/>
            <person name="Perkins A.D."/>
            <person name="Sonstegard T.S."/>
            <person name="Schroeder S.G."/>
            <person name="Burgess S.C."/>
            <person name="Diehl S.V."/>
        </authorList>
    </citation>
    <scope>NUCLEOTIDE SEQUENCE [LARGE SCALE GENOMIC DNA]</scope>
    <source>
        <strain evidence="2 3">TFFH 294</strain>
    </source>
</reference>
<gene>
    <name evidence="2" type="ORF">FIBRA_00448</name>
</gene>
<organism evidence="2 3">
    <name type="scientific">Fibroporia radiculosa</name>
    <dbReference type="NCBI Taxonomy" id="599839"/>
    <lineage>
        <taxon>Eukaryota</taxon>
        <taxon>Fungi</taxon>
        <taxon>Dikarya</taxon>
        <taxon>Basidiomycota</taxon>
        <taxon>Agaricomycotina</taxon>
        <taxon>Agaricomycetes</taxon>
        <taxon>Polyporales</taxon>
        <taxon>Fibroporiaceae</taxon>
        <taxon>Fibroporia</taxon>
    </lineage>
</organism>
<evidence type="ECO:0000313" key="2">
    <source>
        <dbReference type="EMBL" id="CCL98450.1"/>
    </source>
</evidence>
<keyword evidence="3" id="KW-1185">Reference proteome</keyword>
<sequence length="331" mass="36176">MLTLKKVPHSRVDVGSLCPPGFPTVPDYSLQVSFVSPRPELSQYLGVTYRRIPVLAIGNDIYCDTNLIAAVLERRFPPSAGYGTLFPHRSASKRTDATAIKIFTAHYIERAVFSAAADHLPWERLPPELIRDRSALVGSILDVPTILSRREESKSALSSHLSNLENQLADGRDWLMDTVGPSLADIAAHFVFVWVRGMQTLGDILDAAVFPRTMLWFARMSAALDDLQKAKAAPFTRVPPEEAAKLIASFHPEDLSAVGFDAVEAMRLGVKLGDNVAVAPTDTGKVPTTGTLVALSREEVVIETQGSHAIVHCHFPRLNYSVKLAQGDTKL</sequence>
<dbReference type="EMBL" id="HE796885">
    <property type="protein sequence ID" value="CCL98450.1"/>
    <property type="molecule type" value="Genomic_DNA"/>
</dbReference>
<dbReference type="Gene3D" id="3.40.30.110">
    <property type="match status" value="1"/>
</dbReference>
<dbReference type="InParanoid" id="J4GHS8"/>
<dbReference type="RefSeq" id="XP_012177733.1">
    <property type="nucleotide sequence ID" value="XM_012322343.1"/>
</dbReference>
<name>J4GHS8_9APHY</name>
<dbReference type="SUPFAM" id="SSF47616">
    <property type="entry name" value="GST C-terminal domain-like"/>
    <property type="match status" value="1"/>
</dbReference>
<dbReference type="OrthoDB" id="202840at2759"/>
<dbReference type="Pfam" id="PF25907">
    <property type="entry name" value="DUF7962"/>
    <property type="match status" value="1"/>
</dbReference>
<proteinExistence type="predicted"/>
<dbReference type="InterPro" id="IPR036282">
    <property type="entry name" value="Glutathione-S-Trfase_C_sf"/>
</dbReference>
<dbReference type="GeneID" id="24093361"/>
<dbReference type="Gene3D" id="1.20.1050.10">
    <property type="match status" value="1"/>
</dbReference>
<evidence type="ECO:0000259" key="1">
    <source>
        <dbReference type="Pfam" id="PF25907"/>
    </source>
</evidence>
<dbReference type="AlphaFoldDB" id="J4GHS8"/>
<dbReference type="HOGENOM" id="CLU_039745_1_0_1"/>
<evidence type="ECO:0000313" key="3">
    <source>
        <dbReference type="Proteomes" id="UP000006352"/>
    </source>
</evidence>
<dbReference type="Proteomes" id="UP000006352">
    <property type="component" value="Unassembled WGS sequence"/>
</dbReference>
<feature type="domain" description="DUF7962" evidence="1">
    <location>
        <begin position="127"/>
        <end position="226"/>
    </location>
</feature>
<protein>
    <recommendedName>
        <fullName evidence="1">DUF7962 domain-containing protein</fullName>
    </recommendedName>
</protein>